<dbReference type="InterPro" id="IPR006076">
    <property type="entry name" value="FAD-dep_OxRdtase"/>
</dbReference>
<dbReference type="Proteomes" id="UP000332515">
    <property type="component" value="Unassembled WGS sequence"/>
</dbReference>
<accession>A0A6A7Y9Z4</accession>
<gene>
    <name evidence="7" type="ORF">F0357_19445</name>
</gene>
<evidence type="ECO:0000256" key="2">
    <source>
        <dbReference type="ARBA" id="ARBA00022630"/>
    </source>
</evidence>
<evidence type="ECO:0000256" key="4">
    <source>
        <dbReference type="ARBA" id="ARBA00023002"/>
    </source>
</evidence>
<evidence type="ECO:0000256" key="5">
    <source>
        <dbReference type="ARBA" id="ARBA00037941"/>
    </source>
</evidence>
<keyword evidence="8" id="KW-1185">Reference proteome</keyword>
<dbReference type="EMBL" id="VWNA01000002">
    <property type="protein sequence ID" value="MQT14791.1"/>
    <property type="molecule type" value="Genomic_DNA"/>
</dbReference>
<name>A0A6A7Y9Z4_9HYPH</name>
<comment type="similarity">
    <text evidence="5">Belongs to the L2HGDH family.</text>
</comment>
<dbReference type="GO" id="GO:0047545">
    <property type="term" value="F:(S)-2-hydroxyglutarate dehydrogenase activity"/>
    <property type="evidence" value="ECO:0007669"/>
    <property type="project" value="TreeGrafter"/>
</dbReference>
<evidence type="ECO:0000313" key="8">
    <source>
        <dbReference type="Proteomes" id="UP000332515"/>
    </source>
</evidence>
<comment type="cofactor">
    <cofactor evidence="1">
        <name>FAD</name>
        <dbReference type="ChEBI" id="CHEBI:57692"/>
    </cofactor>
</comment>
<dbReference type="Gene3D" id="3.50.50.60">
    <property type="entry name" value="FAD/NAD(P)-binding domain"/>
    <property type="match status" value="1"/>
</dbReference>
<dbReference type="AlphaFoldDB" id="A0A6A7Y9Z4"/>
<evidence type="ECO:0000256" key="3">
    <source>
        <dbReference type="ARBA" id="ARBA00022827"/>
    </source>
</evidence>
<protein>
    <submittedName>
        <fullName evidence="7">NAD(P)/FAD-dependent oxidoreductase</fullName>
    </submittedName>
</protein>
<dbReference type="PANTHER" id="PTHR43104:SF4">
    <property type="entry name" value="L-2-HYDROXYGLUTARATE DEHYDROGENASE, MITOCHONDRIAL"/>
    <property type="match status" value="1"/>
</dbReference>
<dbReference type="Gene3D" id="3.30.9.10">
    <property type="entry name" value="D-Amino Acid Oxidase, subunit A, domain 2"/>
    <property type="match status" value="1"/>
</dbReference>
<reference evidence="7 8" key="1">
    <citation type="submission" date="2019-09" db="EMBL/GenBank/DDBJ databases">
        <title>Segnochrobactrum spirostomi gen. nov., sp. nov., isolated from the ciliate Spirostomum cf. yagiui and description of a novel family, Segnochrobactraceae fam. nov. within the order Rhizobiales of the class Alphaproteobacteria.</title>
        <authorList>
            <person name="Akter S."/>
            <person name="Shazib S.U.A."/>
            <person name="Shin M.K."/>
        </authorList>
    </citation>
    <scope>NUCLEOTIDE SEQUENCE [LARGE SCALE GENOMIC DNA]</scope>
    <source>
        <strain evidence="7 8">Sp-1</strain>
    </source>
</reference>
<dbReference type="SUPFAM" id="SSF51905">
    <property type="entry name" value="FAD/NAD(P)-binding domain"/>
    <property type="match status" value="1"/>
</dbReference>
<dbReference type="PANTHER" id="PTHR43104">
    <property type="entry name" value="L-2-HYDROXYGLUTARATE DEHYDROGENASE, MITOCHONDRIAL"/>
    <property type="match status" value="1"/>
</dbReference>
<dbReference type="Pfam" id="PF01266">
    <property type="entry name" value="DAO"/>
    <property type="match status" value="1"/>
</dbReference>
<feature type="domain" description="FAD dependent oxidoreductase" evidence="6">
    <location>
        <begin position="14"/>
        <end position="370"/>
    </location>
</feature>
<evidence type="ECO:0000259" key="6">
    <source>
        <dbReference type="Pfam" id="PF01266"/>
    </source>
</evidence>
<organism evidence="7 8">
    <name type="scientific">Segnochrobactrum spirostomi</name>
    <dbReference type="NCBI Taxonomy" id="2608987"/>
    <lineage>
        <taxon>Bacteria</taxon>
        <taxon>Pseudomonadati</taxon>
        <taxon>Pseudomonadota</taxon>
        <taxon>Alphaproteobacteria</taxon>
        <taxon>Hyphomicrobiales</taxon>
        <taxon>Segnochrobactraceae</taxon>
        <taxon>Segnochrobactrum</taxon>
    </lineage>
</organism>
<keyword evidence="2" id="KW-0285">Flavoprotein</keyword>
<evidence type="ECO:0000256" key="1">
    <source>
        <dbReference type="ARBA" id="ARBA00001974"/>
    </source>
</evidence>
<proteinExistence type="inferred from homology"/>
<dbReference type="RefSeq" id="WP_153488086.1">
    <property type="nucleotide sequence ID" value="NZ_VWNA01000002.1"/>
</dbReference>
<sequence length="380" mass="39758">MTADDREVAGDFECVVIGGGVVGLAVARALALAGIETLLVEKEARFGTATSSRNSGVVHSGIYYPKDSLKARLCVEGRDRLYAYAAAKGVPVRRCGKIIVATTEAEIATLDHLIRRAVANGVTDLAFLSGAEAAALEPDVAAVAALLSPSTGIVDTQALIDALEADATAAGATLALHSRALRIAPEGGRIVTEIESDGMARIASRWVINAAGLAAPEIAGAVADARPESRPTAYYARGNYFAYSGATRFSHLVYPVPEPGGLGIHLTLDLAGGVRFGPDVEWIEAIDYGVNPARKEAFVRSIRRYWPAIDPDRLQPAYSGIRPKIAPPGTEAPDFLIQRETDHGVPGLIHLLGIESPGLTASLAIAAHVCGLVTGRTSEP</sequence>
<keyword evidence="3" id="KW-0274">FAD</keyword>
<keyword evidence="4" id="KW-0560">Oxidoreductase</keyword>
<dbReference type="InterPro" id="IPR036188">
    <property type="entry name" value="FAD/NAD-bd_sf"/>
</dbReference>
<evidence type="ECO:0000313" key="7">
    <source>
        <dbReference type="EMBL" id="MQT14791.1"/>
    </source>
</evidence>
<comment type="caution">
    <text evidence="7">The sequence shown here is derived from an EMBL/GenBank/DDBJ whole genome shotgun (WGS) entry which is preliminary data.</text>
</comment>